<keyword evidence="1 5" id="KW-0489">Methyltransferase</keyword>
<reference evidence="5" key="1">
    <citation type="journal article" date="2023" name="PhytoFront">
        <title>Draft Genome Resources of Seven Strains of Tilletia horrida, Causal Agent of Kernel Smut of Rice.</title>
        <authorList>
            <person name="Khanal S."/>
            <person name="Antony Babu S."/>
            <person name="Zhou X.G."/>
        </authorList>
    </citation>
    <scope>NUCLEOTIDE SEQUENCE</scope>
    <source>
        <strain evidence="5">TX3</strain>
    </source>
</reference>
<feature type="compositionally biased region" description="Low complexity" evidence="4">
    <location>
        <begin position="247"/>
        <end position="259"/>
    </location>
</feature>
<keyword evidence="3" id="KW-0949">S-adenosyl-L-methionine</keyword>
<dbReference type="EMBL" id="JAPDMQ010000106">
    <property type="protein sequence ID" value="KAK0534940.1"/>
    <property type="molecule type" value="Genomic_DNA"/>
</dbReference>
<gene>
    <name evidence="5" type="primary">BMT2</name>
    <name evidence="5" type="ORF">OC842_002482</name>
</gene>
<feature type="compositionally biased region" description="Basic residues" evidence="4">
    <location>
        <begin position="42"/>
        <end position="63"/>
    </location>
</feature>
<dbReference type="PANTHER" id="PTHR21008">
    <property type="entry name" value="S-ADENOSYLMETHIONINE SENSOR UPSTREAM OF MTORC1-RELATED"/>
    <property type="match status" value="1"/>
</dbReference>
<keyword evidence="2 5" id="KW-0808">Transferase</keyword>
<accession>A0AAN6GEJ0</accession>
<organism evidence="5 6">
    <name type="scientific">Tilletia horrida</name>
    <dbReference type="NCBI Taxonomy" id="155126"/>
    <lineage>
        <taxon>Eukaryota</taxon>
        <taxon>Fungi</taxon>
        <taxon>Dikarya</taxon>
        <taxon>Basidiomycota</taxon>
        <taxon>Ustilaginomycotina</taxon>
        <taxon>Exobasidiomycetes</taxon>
        <taxon>Tilletiales</taxon>
        <taxon>Tilletiaceae</taxon>
        <taxon>Tilletia</taxon>
    </lineage>
</organism>
<sequence>MAPAQGSKKGRTSSDGAVAGAVKAETKKAAATSAGAADEKVKLKKKNKLIRPRGKRGGIKKKHVKDELTGRWSRTKIPATPRKADQTKKGGKQKKPDGPHAEGEEEGEEGSTAHASHISRFHALTKRLASASTPPAERAQIEAELNELGGLEAYQDASLTGACAGGESGRWVGSALLKATAAAASSSATRRRLRLLDVGAIKGTAFEAFKERVEAVSIDLNPRSGKVYQADFLQCAVPKPRVDEEALSASAAEENASASKDGEEKDAEGEDTSAAAFTPTPLPQEQVTPGFDVVNLSLVLNFIGDLAQRGEMLLRPHAFLRASLPSSAEGKEGDGVQGGFLSLILPLPCLTRSRYCTDTHLLALLSATGWDLVERADSKRLARWLLREKRGVRRAGEVGCADVWETWWDGTEFGRKELRVGVRFNNFCVKLVRDGAGGSGDAGAATAGTSSGSGASAGAKRKKMAPDADAGAHEEGVEQQGKAKKQQQQQQQQRQQQKARPKPKR</sequence>
<feature type="compositionally biased region" description="Low complexity" evidence="4">
    <location>
        <begin position="442"/>
        <end position="458"/>
    </location>
</feature>
<dbReference type="InterPro" id="IPR021867">
    <property type="entry name" value="Bmt2/SAMTOR"/>
</dbReference>
<keyword evidence="6" id="KW-1185">Reference proteome</keyword>
<evidence type="ECO:0000256" key="4">
    <source>
        <dbReference type="SAM" id="MobiDB-lite"/>
    </source>
</evidence>
<feature type="compositionally biased region" description="Basic and acidic residues" evidence="4">
    <location>
        <begin position="82"/>
        <end position="102"/>
    </location>
</feature>
<dbReference type="GO" id="GO:0005730">
    <property type="term" value="C:nucleolus"/>
    <property type="evidence" value="ECO:0007669"/>
    <property type="project" value="TreeGrafter"/>
</dbReference>
<evidence type="ECO:0000256" key="2">
    <source>
        <dbReference type="ARBA" id="ARBA00022679"/>
    </source>
</evidence>
<name>A0AAN6GEJ0_9BASI</name>
<feature type="region of interest" description="Disordered" evidence="4">
    <location>
        <begin position="437"/>
        <end position="505"/>
    </location>
</feature>
<proteinExistence type="predicted"/>
<evidence type="ECO:0000313" key="6">
    <source>
        <dbReference type="Proteomes" id="UP001176521"/>
    </source>
</evidence>
<feature type="compositionally biased region" description="Low complexity" evidence="4">
    <location>
        <begin position="486"/>
        <end position="496"/>
    </location>
</feature>
<dbReference type="EC" id="2.1.1.286" evidence="5"/>
<dbReference type="Proteomes" id="UP001176521">
    <property type="component" value="Unassembled WGS sequence"/>
</dbReference>
<dbReference type="Pfam" id="PF11968">
    <property type="entry name" value="Bmt2"/>
    <property type="match status" value="2"/>
</dbReference>
<evidence type="ECO:0000256" key="1">
    <source>
        <dbReference type="ARBA" id="ARBA00022603"/>
    </source>
</evidence>
<feature type="compositionally biased region" description="Low complexity" evidence="4">
    <location>
        <begin position="16"/>
        <end position="36"/>
    </location>
</feature>
<dbReference type="AlphaFoldDB" id="A0AAN6GEJ0"/>
<comment type="caution">
    <text evidence="5">The sequence shown here is derived from an EMBL/GenBank/DDBJ whole genome shotgun (WGS) entry which is preliminary data.</text>
</comment>
<protein>
    <submittedName>
        <fullName evidence="5">25S rRNA (Adenine2142-N1)-methyltransferase</fullName>
        <ecNumber evidence="5">2.1.1.286</ecNumber>
    </submittedName>
</protein>
<feature type="compositionally biased region" description="Basic and acidic residues" evidence="4">
    <location>
        <begin position="464"/>
        <end position="476"/>
    </location>
</feature>
<dbReference type="GO" id="GO:0016433">
    <property type="term" value="F:rRNA (adenine) methyltransferase activity"/>
    <property type="evidence" value="ECO:0007669"/>
    <property type="project" value="TreeGrafter"/>
</dbReference>
<feature type="region of interest" description="Disordered" evidence="4">
    <location>
        <begin position="244"/>
        <end position="282"/>
    </location>
</feature>
<dbReference type="PANTHER" id="PTHR21008:SF1">
    <property type="entry name" value="25S RRNA (ADENINE(2142)-N(1))-METHYLTRANSFERASE"/>
    <property type="match status" value="1"/>
</dbReference>
<feature type="region of interest" description="Disordered" evidence="4">
    <location>
        <begin position="1"/>
        <end position="121"/>
    </location>
</feature>
<evidence type="ECO:0000313" key="5">
    <source>
        <dbReference type="EMBL" id="KAK0534940.1"/>
    </source>
</evidence>
<evidence type="ECO:0000256" key="3">
    <source>
        <dbReference type="ARBA" id="ARBA00022691"/>
    </source>
</evidence>